<evidence type="ECO:0000313" key="2">
    <source>
        <dbReference type="EMBL" id="GMN56656.1"/>
    </source>
</evidence>
<dbReference type="EMBL" id="BTGU01000065">
    <property type="protein sequence ID" value="GMN56656.1"/>
    <property type="molecule type" value="Genomic_DNA"/>
</dbReference>
<comment type="caution">
    <text evidence="2">The sequence shown here is derived from an EMBL/GenBank/DDBJ whole genome shotgun (WGS) entry which is preliminary data.</text>
</comment>
<protein>
    <submittedName>
        <fullName evidence="2">Uncharacterized protein</fullName>
    </submittedName>
</protein>
<name>A0AA88AZ43_FICCA</name>
<evidence type="ECO:0000313" key="3">
    <source>
        <dbReference type="Proteomes" id="UP001187192"/>
    </source>
</evidence>
<gene>
    <name evidence="2" type="ORF">TIFTF001_025774</name>
</gene>
<organism evidence="2 3">
    <name type="scientific">Ficus carica</name>
    <name type="common">Common fig</name>
    <dbReference type="NCBI Taxonomy" id="3494"/>
    <lineage>
        <taxon>Eukaryota</taxon>
        <taxon>Viridiplantae</taxon>
        <taxon>Streptophyta</taxon>
        <taxon>Embryophyta</taxon>
        <taxon>Tracheophyta</taxon>
        <taxon>Spermatophyta</taxon>
        <taxon>Magnoliopsida</taxon>
        <taxon>eudicotyledons</taxon>
        <taxon>Gunneridae</taxon>
        <taxon>Pentapetalae</taxon>
        <taxon>rosids</taxon>
        <taxon>fabids</taxon>
        <taxon>Rosales</taxon>
        <taxon>Moraceae</taxon>
        <taxon>Ficeae</taxon>
        <taxon>Ficus</taxon>
    </lineage>
</organism>
<keyword evidence="3" id="KW-1185">Reference proteome</keyword>
<proteinExistence type="predicted"/>
<reference evidence="2" key="1">
    <citation type="submission" date="2023-07" db="EMBL/GenBank/DDBJ databases">
        <title>draft genome sequence of fig (Ficus carica).</title>
        <authorList>
            <person name="Takahashi T."/>
            <person name="Nishimura K."/>
        </authorList>
    </citation>
    <scope>NUCLEOTIDE SEQUENCE</scope>
</reference>
<dbReference type="Proteomes" id="UP001187192">
    <property type="component" value="Unassembled WGS sequence"/>
</dbReference>
<feature type="region of interest" description="Disordered" evidence="1">
    <location>
        <begin position="23"/>
        <end position="48"/>
    </location>
</feature>
<dbReference type="AlphaFoldDB" id="A0AA88AZ43"/>
<sequence length="74" mass="8196">MRRAPRQPIRRPGKKLAELLRRRAGGCLTDGPHCSPRQRAPPHTRSRAPTIICVITGELDLRAELPPLRAGDSP</sequence>
<accession>A0AA88AZ43</accession>
<evidence type="ECO:0000256" key="1">
    <source>
        <dbReference type="SAM" id="MobiDB-lite"/>
    </source>
</evidence>